<comment type="similarity">
    <text evidence="2">Belongs to the asfivirus DP71L family.</text>
</comment>
<comment type="function">
    <text evidence="1">Interacts with the host phosphatase PP1 catalytic subunit (PPP1CB) and recruits it to dephosphorylate EIF2S1/eIF2alpha and therefore restores the host translation that has been shut-down by the host. Also inhibits the EIF2S1/eIF2alpha-ATF4-DDIT3/CHOP pathway.</text>
</comment>
<evidence type="ECO:0000256" key="9">
    <source>
        <dbReference type="ARBA" id="ARBA00022921"/>
    </source>
</evidence>
<name>A0A9P0GAK8_9CUCU</name>
<comment type="similarity">
    <text evidence="3">Belongs to the PPP1R15 family.</text>
</comment>
<dbReference type="GO" id="GO:0019888">
    <property type="term" value="F:protein phosphatase regulator activity"/>
    <property type="evidence" value="ECO:0007669"/>
    <property type="project" value="TreeGrafter"/>
</dbReference>
<evidence type="ECO:0000256" key="4">
    <source>
        <dbReference type="ARBA" id="ARBA00011204"/>
    </source>
</evidence>
<keyword evidence="8" id="KW-1114">Inhibition of host interferon signaling pathway by virus</keyword>
<dbReference type="GO" id="GO:0005783">
    <property type="term" value="C:endoplasmic reticulum"/>
    <property type="evidence" value="ECO:0007669"/>
    <property type="project" value="TreeGrafter"/>
</dbReference>
<keyword evidence="7" id="KW-1090">Inhibition of host innate immune response by virus</keyword>
<dbReference type="InterPro" id="IPR019523">
    <property type="entry name" value="Prot_Pase1_reg-su15A/B_C"/>
</dbReference>
<gene>
    <name evidence="15" type="ORF">PSYICH_LOCUS4888</name>
</gene>
<evidence type="ECO:0000256" key="7">
    <source>
        <dbReference type="ARBA" id="ARBA00022632"/>
    </source>
</evidence>
<evidence type="ECO:0000256" key="5">
    <source>
        <dbReference type="ARBA" id="ARBA00019072"/>
    </source>
</evidence>
<keyword evidence="16" id="KW-1185">Reference proteome</keyword>
<dbReference type="GO" id="GO:0000164">
    <property type="term" value="C:protein phosphatase type 1 complex"/>
    <property type="evidence" value="ECO:0007669"/>
    <property type="project" value="TreeGrafter"/>
</dbReference>
<keyword evidence="9" id="KW-0426">Late protein</keyword>
<dbReference type="InterPro" id="IPR051254">
    <property type="entry name" value="PPP1R15"/>
</dbReference>
<proteinExistence type="inferred from homology"/>
<comment type="subunit">
    <text evidence="4">Interacts (via C-terminus) with host PPP1CB.</text>
</comment>
<reference evidence="15" key="1">
    <citation type="submission" date="2022-01" db="EMBL/GenBank/DDBJ databases">
        <authorList>
            <person name="King R."/>
        </authorList>
    </citation>
    <scope>NUCLEOTIDE SEQUENCE</scope>
</reference>
<dbReference type="EMBL" id="OV651827">
    <property type="protein sequence ID" value="CAH1104001.1"/>
    <property type="molecule type" value="Genomic_DNA"/>
</dbReference>
<evidence type="ECO:0000256" key="2">
    <source>
        <dbReference type="ARBA" id="ARBA00007512"/>
    </source>
</evidence>
<evidence type="ECO:0000313" key="16">
    <source>
        <dbReference type="Proteomes" id="UP001153636"/>
    </source>
</evidence>
<keyword evidence="10" id="KW-0922">Interferon antiviral system evasion</keyword>
<feature type="compositionally biased region" description="Low complexity" evidence="13">
    <location>
        <begin position="134"/>
        <end position="144"/>
    </location>
</feature>
<dbReference type="PANTHER" id="PTHR16489">
    <property type="entry name" value="GH11727P"/>
    <property type="match status" value="1"/>
</dbReference>
<evidence type="ECO:0000259" key="14">
    <source>
        <dbReference type="Pfam" id="PF10488"/>
    </source>
</evidence>
<evidence type="ECO:0000256" key="11">
    <source>
        <dbReference type="ARBA" id="ARBA00023280"/>
    </source>
</evidence>
<evidence type="ECO:0000256" key="8">
    <source>
        <dbReference type="ARBA" id="ARBA00022830"/>
    </source>
</evidence>
<keyword evidence="11" id="KW-0899">Viral immunoevasion</keyword>
<feature type="region of interest" description="Disordered" evidence="13">
    <location>
        <begin position="102"/>
        <end position="147"/>
    </location>
</feature>
<dbReference type="Pfam" id="PF10488">
    <property type="entry name" value="PP1c_bdg"/>
    <property type="match status" value="1"/>
</dbReference>
<feature type="domain" description="Protein phosphatase 1 regulatory subunit 15A/B C-terminal" evidence="14">
    <location>
        <begin position="294"/>
        <end position="334"/>
    </location>
</feature>
<organism evidence="15 16">
    <name type="scientific">Psylliodes chrysocephalus</name>
    <dbReference type="NCBI Taxonomy" id="3402493"/>
    <lineage>
        <taxon>Eukaryota</taxon>
        <taxon>Metazoa</taxon>
        <taxon>Ecdysozoa</taxon>
        <taxon>Arthropoda</taxon>
        <taxon>Hexapoda</taxon>
        <taxon>Insecta</taxon>
        <taxon>Pterygota</taxon>
        <taxon>Neoptera</taxon>
        <taxon>Endopterygota</taxon>
        <taxon>Coleoptera</taxon>
        <taxon>Polyphaga</taxon>
        <taxon>Cucujiformia</taxon>
        <taxon>Chrysomeloidea</taxon>
        <taxon>Chrysomelidae</taxon>
        <taxon>Galerucinae</taxon>
        <taxon>Alticini</taxon>
        <taxon>Psylliodes</taxon>
    </lineage>
</organism>
<evidence type="ECO:0000256" key="13">
    <source>
        <dbReference type="SAM" id="MobiDB-lite"/>
    </source>
</evidence>
<evidence type="ECO:0000313" key="15">
    <source>
        <dbReference type="EMBL" id="CAH1104001.1"/>
    </source>
</evidence>
<feature type="compositionally biased region" description="Basic residues" evidence="13">
    <location>
        <begin position="117"/>
        <end position="133"/>
    </location>
</feature>
<evidence type="ECO:0000256" key="1">
    <source>
        <dbReference type="ARBA" id="ARBA00003756"/>
    </source>
</evidence>
<dbReference type="GO" id="GO:0039502">
    <property type="term" value="P:symbiont-mediated suppression of host type I interferon-mediated signaling pathway"/>
    <property type="evidence" value="ECO:0007669"/>
    <property type="project" value="UniProtKB-KW"/>
</dbReference>
<dbReference type="GO" id="GO:0034976">
    <property type="term" value="P:response to endoplasmic reticulum stress"/>
    <property type="evidence" value="ECO:0007669"/>
    <property type="project" value="TreeGrafter"/>
</dbReference>
<evidence type="ECO:0000256" key="12">
    <source>
        <dbReference type="ARBA" id="ARBA00031298"/>
    </source>
</evidence>
<dbReference type="AlphaFoldDB" id="A0A9P0GAK8"/>
<dbReference type="OrthoDB" id="5976067at2759"/>
<dbReference type="PANTHER" id="PTHR16489:SF12">
    <property type="entry name" value="GH11727P"/>
    <property type="match status" value="1"/>
</dbReference>
<evidence type="ECO:0000256" key="3">
    <source>
        <dbReference type="ARBA" id="ARBA00010161"/>
    </source>
</evidence>
<accession>A0A9P0GAK8</accession>
<evidence type="ECO:0000256" key="10">
    <source>
        <dbReference type="ARBA" id="ARBA00023258"/>
    </source>
</evidence>
<dbReference type="GO" id="GO:0051246">
    <property type="term" value="P:regulation of protein metabolic process"/>
    <property type="evidence" value="ECO:0007669"/>
    <property type="project" value="UniProtKB-ARBA"/>
</dbReference>
<evidence type="ECO:0000256" key="6">
    <source>
        <dbReference type="ARBA" id="ARBA00022581"/>
    </source>
</evidence>
<dbReference type="Proteomes" id="UP001153636">
    <property type="component" value="Chromosome 15"/>
</dbReference>
<protein>
    <recommendedName>
        <fullName evidence="5">Protein DP71L</fullName>
    </recommendedName>
    <alternativeName>
        <fullName evidence="12">MyD116 homolog</fullName>
    </alternativeName>
</protein>
<keyword evidence="6" id="KW-0945">Host-virus interaction</keyword>
<sequence>MWNIPRSIGQMGPVMVPLKTHKRDFASINLTNVAIAPGKSFRNPNFVNKHPSVHCCYSATPISIPVHKVCQNSDSDTSGTVTNSSPNNLVDKSAKEIYCEESPVRKSPVGGSPVCSGRKRCKKLRKSRKKKASNKNSKQNNSRRQINDMMEIDLEPDVSMNGCEGNISISPKTLHLTDFIVDIPTKMNDEVFTFISISPPSNNRSFPRERELSVCESEDSFIVFDSGTDEELKFSDSDIAELDTDDDDDESDSDIDDDFDSSFSVLPCKRVRFAEKEDLCEVHPMVQWSYAYRNARKGPWEEYARDRERFSKRIKHTEKILGPIFDQRHRDNVYRERFNDNV</sequence>